<feature type="region of interest" description="Disordered" evidence="1">
    <location>
        <begin position="158"/>
        <end position="194"/>
    </location>
</feature>
<dbReference type="EMBL" id="FZNK01000014">
    <property type="protein sequence ID" value="SNR71723.1"/>
    <property type="molecule type" value="Genomic_DNA"/>
</dbReference>
<proteinExistence type="predicted"/>
<organism evidence="2 3">
    <name type="scientific">Halorubrum ezzemoulense</name>
    <name type="common">Halorubrum chaoviator</name>
    <dbReference type="NCBI Taxonomy" id="337243"/>
    <lineage>
        <taxon>Archaea</taxon>
        <taxon>Methanobacteriati</taxon>
        <taxon>Methanobacteriota</taxon>
        <taxon>Stenosarchaea group</taxon>
        <taxon>Halobacteria</taxon>
        <taxon>Halobacteriales</taxon>
        <taxon>Haloferacaceae</taxon>
        <taxon>Halorubrum</taxon>
    </lineage>
</organism>
<dbReference type="Proteomes" id="UP000198297">
    <property type="component" value="Unassembled WGS sequence"/>
</dbReference>
<dbReference type="RefSeq" id="WP_089309160.1">
    <property type="nucleotide sequence ID" value="NZ_FZNK01000014.1"/>
</dbReference>
<evidence type="ECO:0000256" key="1">
    <source>
        <dbReference type="SAM" id="MobiDB-lite"/>
    </source>
</evidence>
<name>A0A238YM82_HALEZ</name>
<gene>
    <name evidence="2" type="ORF">SAMN06266787_11423</name>
</gene>
<accession>A0A238YM82</accession>
<dbReference type="AlphaFoldDB" id="A0A238YM82"/>
<evidence type="ECO:0000313" key="3">
    <source>
        <dbReference type="Proteomes" id="UP000198297"/>
    </source>
</evidence>
<evidence type="ECO:0000313" key="2">
    <source>
        <dbReference type="EMBL" id="SNR71723.1"/>
    </source>
</evidence>
<protein>
    <submittedName>
        <fullName evidence="2">Uncharacterized protein</fullName>
    </submittedName>
</protein>
<reference evidence="2 3" key="1">
    <citation type="submission" date="2017-06" db="EMBL/GenBank/DDBJ databases">
        <authorList>
            <person name="Kim H.J."/>
            <person name="Triplett B.A."/>
        </authorList>
    </citation>
    <scope>NUCLEOTIDE SEQUENCE [LARGE SCALE GENOMIC DNA]</scope>
    <source>
        <strain evidence="2 3">DSM 19316</strain>
    </source>
</reference>
<sequence length="194" mass="21063">MSQRTSTTASSHSRETVDDFTNKLAEIVQTNPELVDANPVIRFRGLPASGDAIFESDVTFNDDEDIFLAGVVTLPSDSGRFLNERLMLKTPYKAKDAINETNQFGAVPKFDGGRWHFEADRAEACINHFLQQGHDVAGHLQVFLEVIELTQLASPREGTISAPGLGEVPAPQASRQLPTAEAVGLPVDSRSADT</sequence>